<evidence type="ECO:0000256" key="2">
    <source>
        <dbReference type="SAM" id="Phobius"/>
    </source>
</evidence>
<keyword evidence="2" id="KW-1133">Transmembrane helix</keyword>
<dbReference type="EMBL" id="HBIU01007270">
    <property type="protein sequence ID" value="CAE0624140.1"/>
    <property type="molecule type" value="Transcribed_RNA"/>
</dbReference>
<keyword evidence="2" id="KW-0472">Membrane</keyword>
<dbReference type="AlphaFoldDB" id="A0A6V1NPG9"/>
<feature type="compositionally biased region" description="Polar residues" evidence="1">
    <location>
        <begin position="177"/>
        <end position="191"/>
    </location>
</feature>
<accession>A0A6V1NPG9</accession>
<feature type="compositionally biased region" description="Basic and acidic residues" evidence="1">
    <location>
        <begin position="142"/>
        <end position="176"/>
    </location>
</feature>
<feature type="transmembrane region" description="Helical" evidence="2">
    <location>
        <begin position="32"/>
        <end position="57"/>
    </location>
</feature>
<protein>
    <submittedName>
        <fullName evidence="4">Uncharacterized protein</fullName>
    </submittedName>
</protein>
<evidence type="ECO:0000256" key="1">
    <source>
        <dbReference type="SAM" id="MobiDB-lite"/>
    </source>
</evidence>
<keyword evidence="2" id="KW-0812">Transmembrane</keyword>
<sequence length="264" mass="30051">MALSILTLTAFSVFQAHYVRTDKKSKLPRLEILKVIATILLALSYIVSMFDLILLVCKIFVVEWWQIILIFGQYAPHFMILTTLVKQAHQYFLVAYLSYNDIEYEEELEDENGNSNGVTNQLEVKSKDKEGANRTQQQSTGTKDDKDKKDTNTTKAQSTEHKGSQTKKNTEADQSKRTQNTPPAHAQTISSSKKKKAKLLDKLPLKPEQKSHFFKWSLYALTVAIVGINLYRLWQLRWDLLGGAAEVSFGAITFALVAARFRML</sequence>
<feature type="region of interest" description="Disordered" evidence="1">
    <location>
        <begin position="108"/>
        <end position="195"/>
    </location>
</feature>
<organism evidence="4">
    <name type="scientific">Heterosigma akashiwo</name>
    <name type="common">Chromophytic alga</name>
    <name type="synonym">Heterosigma carterae</name>
    <dbReference type="NCBI Taxonomy" id="2829"/>
    <lineage>
        <taxon>Eukaryota</taxon>
        <taxon>Sar</taxon>
        <taxon>Stramenopiles</taxon>
        <taxon>Ochrophyta</taxon>
        <taxon>Raphidophyceae</taxon>
        <taxon>Chattonellales</taxon>
        <taxon>Chattonellaceae</taxon>
        <taxon>Heterosigma</taxon>
    </lineage>
</organism>
<proteinExistence type="predicted"/>
<feature type="transmembrane region" description="Helical" evidence="2">
    <location>
        <begin position="216"/>
        <end position="234"/>
    </location>
</feature>
<evidence type="ECO:0000313" key="3">
    <source>
        <dbReference type="EMBL" id="CAE0624139.1"/>
    </source>
</evidence>
<feature type="transmembrane region" description="Helical" evidence="2">
    <location>
        <begin position="240"/>
        <end position="259"/>
    </location>
</feature>
<dbReference type="EMBL" id="HBIU01007269">
    <property type="protein sequence ID" value="CAE0624139.1"/>
    <property type="molecule type" value="Transcribed_RNA"/>
</dbReference>
<evidence type="ECO:0000313" key="4">
    <source>
        <dbReference type="EMBL" id="CAE0624140.1"/>
    </source>
</evidence>
<reference evidence="4" key="1">
    <citation type="submission" date="2021-01" db="EMBL/GenBank/DDBJ databases">
        <authorList>
            <person name="Corre E."/>
            <person name="Pelletier E."/>
            <person name="Niang G."/>
            <person name="Scheremetjew M."/>
            <person name="Finn R."/>
            <person name="Kale V."/>
            <person name="Holt S."/>
            <person name="Cochrane G."/>
            <person name="Meng A."/>
            <person name="Brown T."/>
            <person name="Cohen L."/>
        </authorList>
    </citation>
    <scope>NUCLEOTIDE SEQUENCE</scope>
    <source>
        <strain evidence="4">CCMP3107</strain>
    </source>
</reference>
<name>A0A6V1NPG9_HETAK</name>
<gene>
    <name evidence="3" type="ORF">HAKA00212_LOCUS2805</name>
    <name evidence="4" type="ORF">HAKA00212_LOCUS2806</name>
</gene>